<dbReference type="Gene3D" id="3.90.25.10">
    <property type="entry name" value="UDP-galactose 4-epimerase, domain 1"/>
    <property type="match status" value="1"/>
</dbReference>
<reference evidence="3 4" key="1">
    <citation type="submission" date="2019-02" db="EMBL/GenBank/DDBJ databases">
        <authorList>
            <person name="Manzano-Marin A."/>
            <person name="Manzano-Marin A."/>
        </authorList>
    </citation>
    <scope>NUCLEOTIDE SEQUENCE [LARGE SCALE GENOMIC DNA]</scope>
    <source>
        <strain evidence="3 4">ErCikochiana</strain>
    </source>
</reference>
<evidence type="ECO:0000256" key="1">
    <source>
        <dbReference type="ARBA" id="ARBA00023027"/>
    </source>
</evidence>
<evidence type="ECO:0000259" key="2">
    <source>
        <dbReference type="Pfam" id="PF01370"/>
    </source>
</evidence>
<gene>
    <name evidence="3" type="ORF">ERCIKOCA2762_181</name>
</gene>
<feature type="domain" description="NAD-dependent epimerase/dehydratase" evidence="2">
    <location>
        <begin position="4"/>
        <end position="233"/>
    </location>
</feature>
<accession>A0A451D9K8</accession>
<dbReference type="SUPFAM" id="SSF51735">
    <property type="entry name" value="NAD(P)-binding Rossmann-fold domains"/>
    <property type="match status" value="1"/>
</dbReference>
<dbReference type="AlphaFoldDB" id="A0A451D9K8"/>
<dbReference type="Proteomes" id="UP000294368">
    <property type="component" value="Chromosome"/>
</dbReference>
<dbReference type="OrthoDB" id="9803010at2"/>
<dbReference type="Pfam" id="PF01370">
    <property type="entry name" value="Epimerase"/>
    <property type="match status" value="1"/>
</dbReference>
<dbReference type="CDD" id="cd05253">
    <property type="entry name" value="UDP_GE_SDE_e"/>
    <property type="match status" value="1"/>
</dbReference>
<evidence type="ECO:0000313" key="4">
    <source>
        <dbReference type="Proteomes" id="UP000294368"/>
    </source>
</evidence>
<name>A0A451D9K8_9GAMM</name>
<dbReference type="PRINTS" id="PR01713">
    <property type="entry name" value="NUCEPIMERASE"/>
</dbReference>
<dbReference type="InterPro" id="IPR036291">
    <property type="entry name" value="NAD(P)-bd_dom_sf"/>
</dbReference>
<proteinExistence type="predicted"/>
<dbReference type="EMBL" id="LR217715">
    <property type="protein sequence ID" value="VFP82937.1"/>
    <property type="molecule type" value="Genomic_DNA"/>
</dbReference>
<sequence>MKFLITGVAGFIGFHVAQYFLQAGDEVIGLDNLNNYYQDADLKTARLKIISDHDNFIFIKEDVANREAIIELFRTHMVQRVIHLAAQAGVRHSLENPSLYAYTNLVGHLNILEGCRQYEVEHLLYASSSAVYGLNYQMPFSINDDTTHPISLYAATKKSNELMSHVYSHLYGIPTTGLRFFTVYGPWGRPDMALFRFIESILADEAINIYNYGQMERDFTYIDDVVESIMTLHNIIPKIDREWKPEGGQLSRSSAPYQVHNIGTGQPVTLMTYITALENALGKVAHKNLLPRQPGDMIATSADVSTLTQAIGFQPSTSVEEGVRRFVKWYKEFYLNTIKTS</sequence>
<dbReference type="RefSeq" id="WP_157988347.1">
    <property type="nucleotide sequence ID" value="NZ_LR217715.1"/>
</dbReference>
<evidence type="ECO:0000313" key="3">
    <source>
        <dbReference type="EMBL" id="VFP82937.1"/>
    </source>
</evidence>
<organism evidence="3 4">
    <name type="scientific">Candidatus Erwinia haradaeae</name>
    <dbReference type="NCBI Taxonomy" id="1922217"/>
    <lineage>
        <taxon>Bacteria</taxon>
        <taxon>Pseudomonadati</taxon>
        <taxon>Pseudomonadota</taxon>
        <taxon>Gammaproteobacteria</taxon>
        <taxon>Enterobacterales</taxon>
        <taxon>Erwiniaceae</taxon>
        <taxon>Erwinia</taxon>
    </lineage>
</organism>
<dbReference type="InterPro" id="IPR001509">
    <property type="entry name" value="Epimerase_deHydtase"/>
</dbReference>
<protein>
    <submittedName>
        <fullName evidence="3">NAD dependent epimerase/dehydratase family protein</fullName>
    </submittedName>
</protein>
<keyword evidence="1" id="KW-0520">NAD</keyword>
<dbReference type="PANTHER" id="PTHR43574">
    <property type="entry name" value="EPIMERASE-RELATED"/>
    <property type="match status" value="1"/>
</dbReference>
<dbReference type="Gene3D" id="3.40.50.720">
    <property type="entry name" value="NAD(P)-binding Rossmann-like Domain"/>
    <property type="match status" value="1"/>
</dbReference>